<evidence type="ECO:0000313" key="2">
    <source>
        <dbReference type="EMBL" id="BBH52192.1"/>
    </source>
</evidence>
<dbReference type="OrthoDB" id="5287126at2"/>
<evidence type="ECO:0000313" key="3">
    <source>
        <dbReference type="Proteomes" id="UP000291236"/>
    </source>
</evidence>
<keyword evidence="1" id="KW-0472">Membrane</keyword>
<dbReference type="InterPro" id="IPR027463">
    <property type="entry name" value="AcrB_DN_DC_subdom"/>
</dbReference>
<organism evidence="2 3">
    <name type="scientific">Fluviispira sanaruensis</name>
    <dbReference type="NCBI Taxonomy" id="2493639"/>
    <lineage>
        <taxon>Bacteria</taxon>
        <taxon>Pseudomonadati</taxon>
        <taxon>Bdellovibrionota</taxon>
        <taxon>Oligoflexia</taxon>
        <taxon>Silvanigrellales</taxon>
        <taxon>Silvanigrellaceae</taxon>
        <taxon>Fluviispira</taxon>
    </lineage>
</organism>
<feature type="transmembrane region" description="Helical" evidence="1">
    <location>
        <begin position="434"/>
        <end position="453"/>
    </location>
</feature>
<feature type="transmembrane region" description="Helical" evidence="1">
    <location>
        <begin position="965"/>
        <end position="983"/>
    </location>
</feature>
<feature type="transmembrane region" description="Helical" evidence="1">
    <location>
        <begin position="539"/>
        <end position="559"/>
    </location>
</feature>
<dbReference type="Gene3D" id="3.30.70.1320">
    <property type="entry name" value="Multidrug efflux transporter AcrB pore domain like"/>
    <property type="match status" value="1"/>
</dbReference>
<feature type="transmembrane region" description="Helical" evidence="1">
    <location>
        <begin position="889"/>
        <end position="913"/>
    </location>
</feature>
<evidence type="ECO:0000256" key="1">
    <source>
        <dbReference type="SAM" id="Phobius"/>
    </source>
</evidence>
<feature type="transmembrane region" description="Helical" evidence="1">
    <location>
        <begin position="392"/>
        <end position="413"/>
    </location>
</feature>
<feature type="transmembrane region" description="Helical" evidence="1">
    <location>
        <begin position="919"/>
        <end position="944"/>
    </location>
</feature>
<gene>
    <name evidence="2" type="ORF">JCM31447_06320</name>
</gene>
<dbReference type="PRINTS" id="PR00702">
    <property type="entry name" value="ACRIFLAVINRP"/>
</dbReference>
<dbReference type="AlphaFoldDB" id="A0A4P2VTJ5"/>
<dbReference type="Gene3D" id="3.30.2090.10">
    <property type="entry name" value="Multidrug efflux transporter AcrB TolC docking domain, DN and DC subdomains"/>
    <property type="match status" value="2"/>
</dbReference>
<feature type="transmembrane region" description="Helical" evidence="1">
    <location>
        <begin position="465"/>
        <end position="487"/>
    </location>
</feature>
<dbReference type="SUPFAM" id="SSF82866">
    <property type="entry name" value="Multidrug efflux transporter AcrB transmembrane domain"/>
    <property type="match status" value="2"/>
</dbReference>
<dbReference type="RefSeq" id="WP_130606429.1">
    <property type="nucleotide sequence ID" value="NZ_AP019368.1"/>
</dbReference>
<feature type="transmembrane region" description="Helical" evidence="1">
    <location>
        <begin position="995"/>
        <end position="1022"/>
    </location>
</feature>
<dbReference type="SUPFAM" id="SSF82693">
    <property type="entry name" value="Multidrug efflux transporter AcrB pore domain, PN1, PN2, PC1 and PC2 subdomains"/>
    <property type="match status" value="3"/>
</dbReference>
<dbReference type="SUPFAM" id="SSF82714">
    <property type="entry name" value="Multidrug efflux transporter AcrB TolC docking domain, DN and DC subdomains"/>
    <property type="match status" value="2"/>
</dbReference>
<dbReference type="Gene3D" id="1.20.1640.10">
    <property type="entry name" value="Multidrug efflux transporter AcrB transmembrane domain"/>
    <property type="match status" value="2"/>
</dbReference>
<keyword evidence="3" id="KW-1185">Reference proteome</keyword>
<sequence length="1047" mass="114457">MFLSNLAIKRPVFATILNLLFIVFGLFALLKLPVENNPNVDFPIIIVSSVWPGADATLVEEKLLKVMEQNLNGIEGLDSIMGTASPNSALVVLQFKLGVETSTAMQNVLNQVAIIQGDPIYPSSSGARAPQIRRLQIGEMPIATLVLESDGKYPFGALSTLANEKLVTSFQQINGIGQVNVIGDREREIQVLLNKSKLQSIGLSPTLVANSIQSQIIEMQGGSLESNSNQIQIKTTGVPYSVEQIARIAIPVSSQSGNMIRVSDVAEVTDGLAYESTYGQYNNNSTIIMLVNKQAGGNIVKSAREIKEKINIINKTLPPGVSLKMIKDSSVYIKQSMNSVFTDMVIGAFLAICIIYIFLRDWRSTIISALALPTAIIGTFAAFSIFDFSINSMTLLGLTLSIGLLVDDAIVVIENINRHLNMGKSALQAAKDGTAEIGLAAIAISLSVCAVFIPVAFMDGIVGKFFFPFGITVSIAVLISLFIAFTLTPMMSSKILNNSHDFDPKKRPISAKFEIYFKATESFYRKVLSFCLFSFKRKLLTILSGIFVLILSFIMLYFVPKAFLPADDLSELSVVYQFSPNTPLSYTKEKAIKMSEQIRAYAGVKDVLLTIGSEMDKPSYKANLTVLLVDRDERNYGVEELIERLRADLNKTFSEMGTLIQVDMPGIGGRAQLIQLKLIGNDPEKLQKWSDHMKEFIEKKVPGAVDTFVDPPPFYKQISIKPDAVRSADLGINANDIGQTINILFNKEGMKLGEMQDELGNRNDVKIKINPKDSQKVEDISGLYVQNNKGTQIPLSALTDINLKDSPSKITHSGGIPFAFVLANYTGKDLSKALDLIKKEATTTNPEGFIYEFDGQGKFLGETISAMLIAVALSILLVFMTLCAQFESYVYPFVIMTCVPLAFSGAFGFLLITGKQLNLNAMIGLIMLIGLVVKSGILLIDFTLQRMRQGYNVNDALLEAGPLRLRPILMTTFAMIFGMLPIAYGHGVGGEGRSPMAICVIGGLVSSTILTLVVVPCVLSVIDELQRKLKTKFSLSKIKQTSVMSDQ</sequence>
<dbReference type="EMBL" id="AP019368">
    <property type="protein sequence ID" value="BBH52192.1"/>
    <property type="molecule type" value="Genomic_DNA"/>
</dbReference>
<feature type="transmembrane region" description="Helical" evidence="1">
    <location>
        <begin position="12"/>
        <end position="30"/>
    </location>
</feature>
<dbReference type="GO" id="GO:0005886">
    <property type="term" value="C:plasma membrane"/>
    <property type="evidence" value="ECO:0007669"/>
    <property type="project" value="TreeGrafter"/>
</dbReference>
<proteinExistence type="predicted"/>
<feature type="transmembrane region" description="Helical" evidence="1">
    <location>
        <begin position="340"/>
        <end position="359"/>
    </location>
</feature>
<keyword evidence="1" id="KW-0812">Transmembrane</keyword>
<dbReference type="PANTHER" id="PTHR32063">
    <property type="match status" value="1"/>
</dbReference>
<accession>A0A4P2VTJ5</accession>
<dbReference type="Gene3D" id="3.30.70.1430">
    <property type="entry name" value="Multidrug efflux transporter AcrB pore domain"/>
    <property type="match status" value="2"/>
</dbReference>
<feature type="transmembrane region" description="Helical" evidence="1">
    <location>
        <begin position="366"/>
        <end position="386"/>
    </location>
</feature>
<dbReference type="Gene3D" id="3.30.70.1440">
    <property type="entry name" value="Multidrug efflux transporter AcrB pore domain"/>
    <property type="match status" value="1"/>
</dbReference>
<dbReference type="InterPro" id="IPR001036">
    <property type="entry name" value="Acrflvin-R"/>
</dbReference>
<feature type="transmembrane region" description="Helical" evidence="1">
    <location>
        <begin position="864"/>
        <end position="882"/>
    </location>
</feature>
<dbReference type="Proteomes" id="UP000291236">
    <property type="component" value="Chromosome"/>
</dbReference>
<dbReference type="PANTHER" id="PTHR32063:SF0">
    <property type="entry name" value="SWARMING MOTILITY PROTEIN SWRC"/>
    <property type="match status" value="1"/>
</dbReference>
<protein>
    <submittedName>
        <fullName evidence="2">AcrB/AcrD/AcrF family protein</fullName>
    </submittedName>
</protein>
<dbReference type="GO" id="GO:0042910">
    <property type="term" value="F:xenobiotic transmembrane transporter activity"/>
    <property type="evidence" value="ECO:0007669"/>
    <property type="project" value="TreeGrafter"/>
</dbReference>
<dbReference type="Pfam" id="PF00873">
    <property type="entry name" value="ACR_tran"/>
    <property type="match status" value="1"/>
</dbReference>
<reference evidence="2 3" key="1">
    <citation type="submission" date="2018-12" db="EMBL/GenBank/DDBJ databases">
        <title>Rubrispira sanarue gen. nov., sp., nov., a member of the order Silvanigrellales, isolated from a brackish lake in Hamamatsu Japan.</title>
        <authorList>
            <person name="Maejima Y."/>
            <person name="Iino T."/>
            <person name="Muraguchi Y."/>
            <person name="Fukuda K."/>
            <person name="Nojiri H."/>
            <person name="Ohkuma M."/>
            <person name="Moriuchi R."/>
            <person name="Dohra H."/>
            <person name="Kimbara K."/>
            <person name="Shintani M."/>
        </authorList>
    </citation>
    <scope>NUCLEOTIDE SEQUENCE [LARGE SCALE GENOMIC DNA]</scope>
    <source>
        <strain evidence="2 3">RF1110005</strain>
    </source>
</reference>
<keyword evidence="1" id="KW-1133">Transmembrane helix</keyword>
<name>A0A4P2VTJ5_FLUSA</name>
<dbReference type="KEGG" id="sbf:JCM31447_06320"/>